<evidence type="ECO:0000313" key="9">
    <source>
        <dbReference type="Proteomes" id="UP001144204"/>
    </source>
</evidence>
<dbReference type="InterPro" id="IPR020846">
    <property type="entry name" value="MFS_dom"/>
</dbReference>
<feature type="transmembrane region" description="Helical" evidence="6">
    <location>
        <begin position="395"/>
        <end position="423"/>
    </location>
</feature>
<feature type="transmembrane region" description="Helical" evidence="6">
    <location>
        <begin position="172"/>
        <end position="190"/>
    </location>
</feature>
<sequence>MEQSRDLEGHTYNRWFFILVLLFGSFTMSISQSSVSNIYRPLMDTFNVQMTSVQWMTTGFMLVMCIMMPVSPWLLNNVKFKNLFMSILLTFDIGTLIIIFAHSFITLIIGRALEAIAVGILFPSFQSVLLYITPKAKRGTVMGLAGLVMGSALALGPTICSVILNFTAWRGLFMFFMVVVTVLFILALFAIKDVMPHKESHLDFISVILSIGLIGILYFVNAIGQLSKGGGSLSFLLLILVVSLIMVTAFVYRQFHLKEPLLQLRVMKNLNFDLSMGLTGISYIALIVVTIIYPQYYQTVLGIPAKYSGFALIPGSIIMSVLNPLTGHLADKFGFKRIMVIGMSMILLGWLALTIMPFQFGLIAMIITSSLIKGGNAFVMMPATTLGGDSLPKEYISHGTAVITTVRQILGSTGVMIASLILTNVTNDSLGRGIRMSLARNNGYHVVFLTFFIIEIFGMIMALMIKNNHKEGAKK</sequence>
<feature type="transmembrane region" description="Helical" evidence="6">
    <location>
        <begin position="305"/>
        <end position="326"/>
    </location>
</feature>
<evidence type="ECO:0000313" key="8">
    <source>
        <dbReference type="EMBL" id="GLB46517.1"/>
    </source>
</evidence>
<comment type="caution">
    <text evidence="8">The sequence shown here is derived from an EMBL/GenBank/DDBJ whole genome shotgun (WGS) entry which is preliminary data.</text>
</comment>
<organism evidence="8 9">
    <name type="scientific">Philodulcilactobacillus myokoensis</name>
    <dbReference type="NCBI Taxonomy" id="2929573"/>
    <lineage>
        <taxon>Bacteria</taxon>
        <taxon>Bacillati</taxon>
        <taxon>Bacillota</taxon>
        <taxon>Bacilli</taxon>
        <taxon>Lactobacillales</taxon>
        <taxon>Lactobacillaceae</taxon>
        <taxon>Philodulcilactobacillus</taxon>
    </lineage>
</organism>
<keyword evidence="3 6" id="KW-0812">Transmembrane</keyword>
<feature type="transmembrane region" description="Helical" evidence="6">
    <location>
        <begin position="443"/>
        <end position="465"/>
    </location>
</feature>
<comment type="subcellular location">
    <subcellularLocation>
        <location evidence="1">Cell membrane</location>
        <topology evidence="1">Multi-pass membrane protein</topology>
    </subcellularLocation>
</comment>
<dbReference type="GO" id="GO:0022857">
    <property type="term" value="F:transmembrane transporter activity"/>
    <property type="evidence" value="ECO:0007669"/>
    <property type="project" value="InterPro"/>
</dbReference>
<dbReference type="SUPFAM" id="SSF103473">
    <property type="entry name" value="MFS general substrate transporter"/>
    <property type="match status" value="1"/>
</dbReference>
<keyword evidence="9" id="KW-1185">Reference proteome</keyword>
<dbReference type="InterPro" id="IPR011701">
    <property type="entry name" value="MFS"/>
</dbReference>
<feature type="transmembrane region" description="Helical" evidence="6">
    <location>
        <begin position="232"/>
        <end position="252"/>
    </location>
</feature>
<reference evidence="8" key="2">
    <citation type="journal article" date="2023" name="PLoS ONE">
        <title>Philodulcilactobacillus myokoensis gen. nov., sp. nov., a fructophilic, acidophilic, and agar-phobic lactic acid bacterium isolated from fermented vegetable extracts.</title>
        <authorList>
            <person name="Kouya T."/>
            <person name="Ishiyama Y."/>
            <person name="Ohashi S."/>
            <person name="Kumakubo R."/>
            <person name="Yamazaki T."/>
            <person name="Otaki T."/>
        </authorList>
    </citation>
    <scope>NUCLEOTIDE SEQUENCE</scope>
    <source>
        <strain evidence="8">WR16-4</strain>
    </source>
</reference>
<feature type="transmembrane region" description="Helical" evidence="6">
    <location>
        <begin position="272"/>
        <end position="293"/>
    </location>
</feature>
<dbReference type="PANTHER" id="PTHR42718">
    <property type="entry name" value="MAJOR FACILITATOR SUPERFAMILY MULTIDRUG TRANSPORTER MFSC"/>
    <property type="match status" value="1"/>
</dbReference>
<dbReference type="PANTHER" id="PTHR42718:SF9">
    <property type="entry name" value="MAJOR FACILITATOR SUPERFAMILY MULTIDRUG TRANSPORTER MFSC"/>
    <property type="match status" value="1"/>
</dbReference>
<evidence type="ECO:0000256" key="2">
    <source>
        <dbReference type="ARBA" id="ARBA00022448"/>
    </source>
</evidence>
<evidence type="ECO:0000259" key="7">
    <source>
        <dbReference type="PROSITE" id="PS50850"/>
    </source>
</evidence>
<feature type="domain" description="Major facilitator superfamily (MFS) profile" evidence="7">
    <location>
        <begin position="17"/>
        <end position="470"/>
    </location>
</feature>
<evidence type="ECO:0000256" key="6">
    <source>
        <dbReference type="SAM" id="Phobius"/>
    </source>
</evidence>
<feature type="transmembrane region" description="Helical" evidence="6">
    <location>
        <begin position="55"/>
        <end position="75"/>
    </location>
</feature>
<accession>A0A9W6B040</accession>
<gene>
    <name evidence="8" type="ORF">WR164_04960</name>
</gene>
<dbReference type="InterPro" id="IPR036259">
    <property type="entry name" value="MFS_trans_sf"/>
</dbReference>
<proteinExistence type="predicted"/>
<feature type="transmembrane region" description="Helical" evidence="6">
    <location>
        <begin position="202"/>
        <end position="220"/>
    </location>
</feature>
<dbReference type="Pfam" id="PF07690">
    <property type="entry name" value="MFS_1"/>
    <property type="match status" value="1"/>
</dbReference>
<feature type="transmembrane region" description="Helical" evidence="6">
    <location>
        <begin position="12"/>
        <end position="35"/>
    </location>
</feature>
<dbReference type="Proteomes" id="UP001144204">
    <property type="component" value="Unassembled WGS sequence"/>
</dbReference>
<evidence type="ECO:0000256" key="1">
    <source>
        <dbReference type="ARBA" id="ARBA00004651"/>
    </source>
</evidence>
<keyword evidence="2" id="KW-0813">Transport</keyword>
<dbReference type="AlphaFoldDB" id="A0A9W6B040"/>
<keyword evidence="4 6" id="KW-1133">Transmembrane helix</keyword>
<feature type="transmembrane region" description="Helical" evidence="6">
    <location>
        <begin position="87"/>
        <end position="109"/>
    </location>
</feature>
<dbReference type="EMBL" id="BRPL01000002">
    <property type="protein sequence ID" value="GLB46517.1"/>
    <property type="molecule type" value="Genomic_DNA"/>
</dbReference>
<dbReference type="Gene3D" id="1.20.1250.20">
    <property type="entry name" value="MFS general substrate transporter like domains"/>
    <property type="match status" value="2"/>
</dbReference>
<evidence type="ECO:0000256" key="3">
    <source>
        <dbReference type="ARBA" id="ARBA00022692"/>
    </source>
</evidence>
<dbReference type="GO" id="GO:0005886">
    <property type="term" value="C:plasma membrane"/>
    <property type="evidence" value="ECO:0007669"/>
    <property type="project" value="UniProtKB-SubCell"/>
</dbReference>
<evidence type="ECO:0000256" key="5">
    <source>
        <dbReference type="ARBA" id="ARBA00023136"/>
    </source>
</evidence>
<reference evidence="8" key="1">
    <citation type="submission" date="2022-07" db="EMBL/GenBank/DDBJ databases">
        <authorList>
            <person name="Kouya T."/>
            <person name="Ishiyama Y."/>
        </authorList>
    </citation>
    <scope>NUCLEOTIDE SEQUENCE</scope>
    <source>
        <strain evidence="8">WR16-4</strain>
    </source>
</reference>
<dbReference type="PROSITE" id="PS50850">
    <property type="entry name" value="MFS"/>
    <property type="match status" value="1"/>
</dbReference>
<feature type="transmembrane region" description="Helical" evidence="6">
    <location>
        <begin position="115"/>
        <end position="132"/>
    </location>
</feature>
<feature type="transmembrane region" description="Helical" evidence="6">
    <location>
        <begin position="144"/>
        <end position="166"/>
    </location>
</feature>
<keyword evidence="5 6" id="KW-0472">Membrane</keyword>
<evidence type="ECO:0000256" key="4">
    <source>
        <dbReference type="ARBA" id="ARBA00022989"/>
    </source>
</evidence>
<dbReference type="RefSeq" id="WP_286135982.1">
    <property type="nucleotide sequence ID" value="NZ_BRPL01000002.1"/>
</dbReference>
<name>A0A9W6B040_9LACO</name>
<protein>
    <submittedName>
        <fullName evidence="8">MFS transporter</fullName>
    </submittedName>
</protein>